<gene>
    <name evidence="1" type="ORF">GCM10008938_48770</name>
</gene>
<evidence type="ECO:0000313" key="2">
    <source>
        <dbReference type="Proteomes" id="UP000632222"/>
    </source>
</evidence>
<keyword evidence="2" id="KW-1185">Reference proteome</keyword>
<comment type="caution">
    <text evidence="1">The sequence shown here is derived from an EMBL/GenBank/DDBJ whole genome shotgun (WGS) entry which is preliminary data.</text>
</comment>
<dbReference type="Proteomes" id="UP000632222">
    <property type="component" value="Unassembled WGS sequence"/>
</dbReference>
<name>A0ABQ2DG63_9DEIO</name>
<dbReference type="Gene3D" id="1.10.10.10">
    <property type="entry name" value="Winged helix-like DNA-binding domain superfamily/Winged helix DNA-binding domain"/>
    <property type="match status" value="1"/>
</dbReference>
<dbReference type="EMBL" id="BMOD01000037">
    <property type="protein sequence ID" value="GGJ56865.1"/>
    <property type="molecule type" value="Genomic_DNA"/>
</dbReference>
<accession>A0ABQ2DG63</accession>
<dbReference type="InterPro" id="IPR002514">
    <property type="entry name" value="Transposase_8"/>
</dbReference>
<proteinExistence type="predicted"/>
<evidence type="ECO:0008006" key="3">
    <source>
        <dbReference type="Google" id="ProtNLM"/>
    </source>
</evidence>
<sequence length="51" mass="5872">MGKQRKNWPADLKQTIVLEVLKGEESVASIARRYEASEALLYKWVRPAKGR</sequence>
<reference evidence="2" key="1">
    <citation type="journal article" date="2019" name="Int. J. Syst. Evol. Microbiol.">
        <title>The Global Catalogue of Microorganisms (GCM) 10K type strain sequencing project: providing services to taxonomists for standard genome sequencing and annotation.</title>
        <authorList>
            <consortium name="The Broad Institute Genomics Platform"/>
            <consortium name="The Broad Institute Genome Sequencing Center for Infectious Disease"/>
            <person name="Wu L."/>
            <person name="Ma J."/>
        </authorList>
    </citation>
    <scope>NUCLEOTIDE SEQUENCE [LARGE SCALE GENOMIC DNA]</scope>
    <source>
        <strain evidence="2">JCM 14370</strain>
    </source>
</reference>
<evidence type="ECO:0000313" key="1">
    <source>
        <dbReference type="EMBL" id="GGJ56865.1"/>
    </source>
</evidence>
<dbReference type="RefSeq" id="WP_189008509.1">
    <property type="nucleotide sequence ID" value="NZ_BMOD01000037.1"/>
</dbReference>
<protein>
    <recommendedName>
        <fullName evidence="3">Transposase</fullName>
    </recommendedName>
</protein>
<organism evidence="1 2">
    <name type="scientific">Deinococcus roseus</name>
    <dbReference type="NCBI Taxonomy" id="392414"/>
    <lineage>
        <taxon>Bacteria</taxon>
        <taxon>Thermotogati</taxon>
        <taxon>Deinococcota</taxon>
        <taxon>Deinococci</taxon>
        <taxon>Deinococcales</taxon>
        <taxon>Deinococcaceae</taxon>
        <taxon>Deinococcus</taxon>
    </lineage>
</organism>
<dbReference type="InterPro" id="IPR036388">
    <property type="entry name" value="WH-like_DNA-bd_sf"/>
</dbReference>
<dbReference type="Pfam" id="PF01527">
    <property type="entry name" value="HTH_Tnp_1"/>
    <property type="match status" value="1"/>
</dbReference>
<dbReference type="InterPro" id="IPR010921">
    <property type="entry name" value="Trp_repressor/repl_initiator"/>
</dbReference>
<dbReference type="SUPFAM" id="SSF48295">
    <property type="entry name" value="TrpR-like"/>
    <property type="match status" value="1"/>
</dbReference>